<keyword evidence="2" id="KW-1133">Transmembrane helix</keyword>
<sequence>MTKAPLGAPFFMGVDVLLDMGRTGTNVIGNGIATAVAAQWAGKLDGHPAPGLDPPVAERPAVASGKAPGAV</sequence>
<name>A0A372EET4_9BURK</name>
<comment type="caution">
    <text evidence="5">The sequence shown here is derived from an EMBL/GenBank/DDBJ whole genome shotgun (WGS) entry which is preliminary data.</text>
</comment>
<evidence type="ECO:0008006" key="7">
    <source>
        <dbReference type="Google" id="ProtNLM"/>
    </source>
</evidence>
<evidence type="ECO:0000256" key="2">
    <source>
        <dbReference type="ARBA" id="ARBA00022989"/>
    </source>
</evidence>
<dbReference type="Proteomes" id="UP000261931">
    <property type="component" value="Unassembled WGS sequence"/>
</dbReference>
<reference evidence="5 6" key="1">
    <citation type="submission" date="2018-08" db="EMBL/GenBank/DDBJ databases">
        <title>Hydrogenophaga sp. LA-38 isolated from sludge.</title>
        <authorList>
            <person name="Im W.-T."/>
        </authorList>
    </citation>
    <scope>NUCLEOTIDE SEQUENCE [LARGE SCALE GENOMIC DNA]</scope>
    <source>
        <strain evidence="5 6">LA-38</strain>
    </source>
</reference>
<dbReference type="SUPFAM" id="SSF118215">
    <property type="entry name" value="Proton glutamate symport protein"/>
    <property type="match status" value="1"/>
</dbReference>
<dbReference type="InterPro" id="IPR036458">
    <property type="entry name" value="Na:dicarbo_symporter_sf"/>
</dbReference>
<evidence type="ECO:0000256" key="3">
    <source>
        <dbReference type="ARBA" id="ARBA00023136"/>
    </source>
</evidence>
<gene>
    <name evidence="5" type="ORF">DY262_19610</name>
</gene>
<keyword evidence="6" id="KW-1185">Reference proteome</keyword>
<organism evidence="5 6">
    <name type="scientific">Hydrogenophaga borbori</name>
    <dbReference type="NCBI Taxonomy" id="2294117"/>
    <lineage>
        <taxon>Bacteria</taxon>
        <taxon>Pseudomonadati</taxon>
        <taxon>Pseudomonadota</taxon>
        <taxon>Betaproteobacteria</taxon>
        <taxon>Burkholderiales</taxon>
        <taxon>Comamonadaceae</taxon>
        <taxon>Hydrogenophaga</taxon>
    </lineage>
</organism>
<dbReference type="GO" id="GO:0016020">
    <property type="term" value="C:membrane"/>
    <property type="evidence" value="ECO:0007669"/>
    <property type="project" value="InterPro"/>
</dbReference>
<accession>A0A372EET4</accession>
<dbReference type="Gene3D" id="1.10.3860.10">
    <property type="entry name" value="Sodium:dicarboxylate symporter"/>
    <property type="match status" value="1"/>
</dbReference>
<keyword evidence="1" id="KW-0812">Transmembrane</keyword>
<evidence type="ECO:0000313" key="5">
    <source>
        <dbReference type="EMBL" id="RFP76874.1"/>
    </source>
</evidence>
<dbReference type="EMBL" id="QVLS01000014">
    <property type="protein sequence ID" value="RFP76874.1"/>
    <property type="molecule type" value="Genomic_DNA"/>
</dbReference>
<proteinExistence type="predicted"/>
<keyword evidence="3" id="KW-0472">Membrane</keyword>
<evidence type="ECO:0000313" key="6">
    <source>
        <dbReference type="Proteomes" id="UP000261931"/>
    </source>
</evidence>
<dbReference type="AlphaFoldDB" id="A0A372EET4"/>
<evidence type="ECO:0000256" key="1">
    <source>
        <dbReference type="ARBA" id="ARBA00022692"/>
    </source>
</evidence>
<dbReference type="GO" id="GO:0015293">
    <property type="term" value="F:symporter activity"/>
    <property type="evidence" value="ECO:0007669"/>
    <property type="project" value="InterPro"/>
</dbReference>
<feature type="region of interest" description="Disordered" evidence="4">
    <location>
        <begin position="43"/>
        <end position="71"/>
    </location>
</feature>
<dbReference type="RefSeq" id="WP_116960755.1">
    <property type="nucleotide sequence ID" value="NZ_QVLS01000014.1"/>
</dbReference>
<evidence type="ECO:0000256" key="4">
    <source>
        <dbReference type="SAM" id="MobiDB-lite"/>
    </source>
</evidence>
<protein>
    <recommendedName>
        <fullName evidence="7">Dicarboxylate/amino acid:cation symporter</fullName>
    </recommendedName>
</protein>